<evidence type="ECO:0000256" key="3">
    <source>
        <dbReference type="ARBA" id="ARBA00022771"/>
    </source>
</evidence>
<dbReference type="GO" id="GO:0008270">
    <property type="term" value="F:zinc ion binding"/>
    <property type="evidence" value="ECO:0007669"/>
    <property type="project" value="UniProtKB-KW"/>
</dbReference>
<dbReference type="OMA" id="WGLEQVV"/>
<dbReference type="InParanoid" id="A9UQB4"/>
<dbReference type="Gene3D" id="3.30.40.10">
    <property type="entry name" value="Zinc/RING finger domain, C3HC4 (zinc finger)"/>
    <property type="match status" value="1"/>
</dbReference>
<feature type="repeat" description="ANK" evidence="6">
    <location>
        <begin position="264"/>
        <end position="296"/>
    </location>
</feature>
<keyword evidence="2" id="KW-0677">Repeat</keyword>
<feature type="repeat" description="ANK" evidence="6">
    <location>
        <begin position="198"/>
        <end position="230"/>
    </location>
</feature>
<feature type="domain" description="FYVE-type" evidence="9">
    <location>
        <begin position="845"/>
        <end position="905"/>
    </location>
</feature>
<evidence type="ECO:0000256" key="4">
    <source>
        <dbReference type="ARBA" id="ARBA00022833"/>
    </source>
</evidence>
<dbReference type="PRINTS" id="PR01415">
    <property type="entry name" value="ANKYRIN"/>
</dbReference>
<dbReference type="Pfam" id="PF01363">
    <property type="entry name" value="FYVE"/>
    <property type="match status" value="1"/>
</dbReference>
<dbReference type="PANTHER" id="PTHR24198:SF165">
    <property type="entry name" value="ANKYRIN REPEAT-CONTAINING PROTEIN-RELATED"/>
    <property type="match status" value="1"/>
</dbReference>
<evidence type="ECO:0000256" key="7">
    <source>
        <dbReference type="PROSITE-ProRule" id="PRU00091"/>
    </source>
</evidence>
<keyword evidence="11" id="KW-1185">Reference proteome</keyword>
<keyword evidence="4" id="KW-0862">Zinc</keyword>
<evidence type="ECO:0000256" key="1">
    <source>
        <dbReference type="ARBA" id="ARBA00022723"/>
    </source>
</evidence>
<dbReference type="Pfam" id="PF00023">
    <property type="entry name" value="Ank"/>
    <property type="match status" value="1"/>
</dbReference>
<feature type="repeat" description="ANK" evidence="6">
    <location>
        <begin position="131"/>
        <end position="163"/>
    </location>
</feature>
<dbReference type="InterPro" id="IPR013083">
    <property type="entry name" value="Znf_RING/FYVE/PHD"/>
</dbReference>
<evidence type="ECO:0000256" key="8">
    <source>
        <dbReference type="SAM" id="SignalP"/>
    </source>
</evidence>
<feature type="repeat" description="ANK" evidence="6">
    <location>
        <begin position="781"/>
        <end position="813"/>
    </location>
</feature>
<accession>A9UQB4</accession>
<feature type="signal peptide" evidence="8">
    <location>
        <begin position="1"/>
        <end position="16"/>
    </location>
</feature>
<dbReference type="InterPro" id="IPR011011">
    <property type="entry name" value="Znf_FYVE_PHD"/>
</dbReference>
<dbReference type="EMBL" id="CH991543">
    <property type="protein sequence ID" value="EDQ93019.1"/>
    <property type="molecule type" value="Genomic_DNA"/>
</dbReference>
<dbReference type="RefSeq" id="XP_001742781.1">
    <property type="nucleotide sequence ID" value="XM_001742729.1"/>
</dbReference>
<evidence type="ECO:0000256" key="2">
    <source>
        <dbReference type="ARBA" id="ARBA00022737"/>
    </source>
</evidence>
<dbReference type="KEGG" id="mbr:MONBRDRAFT_22348"/>
<dbReference type="Gene3D" id="1.25.40.20">
    <property type="entry name" value="Ankyrin repeat-containing domain"/>
    <property type="match status" value="7"/>
</dbReference>
<dbReference type="InterPro" id="IPR017455">
    <property type="entry name" value="Znf_FYVE-rel"/>
</dbReference>
<dbReference type="PROSITE" id="PS50297">
    <property type="entry name" value="ANK_REP_REGION"/>
    <property type="match status" value="7"/>
</dbReference>
<dbReference type="eggNOG" id="KOG4591">
    <property type="taxonomic scope" value="Eukaryota"/>
</dbReference>
<proteinExistence type="predicted"/>
<dbReference type="Pfam" id="PF12796">
    <property type="entry name" value="Ank_2"/>
    <property type="match status" value="5"/>
</dbReference>
<dbReference type="eggNOG" id="KOG0504">
    <property type="taxonomic scope" value="Eukaryota"/>
</dbReference>
<feature type="repeat" description="ANK" evidence="6">
    <location>
        <begin position="470"/>
        <end position="502"/>
    </location>
</feature>
<feature type="repeat" description="ANK" evidence="6">
    <location>
        <begin position="231"/>
        <end position="263"/>
    </location>
</feature>
<dbReference type="PANTHER" id="PTHR24198">
    <property type="entry name" value="ANKYRIN REPEAT AND PROTEIN KINASE DOMAIN-CONTAINING PROTEIN"/>
    <property type="match status" value="1"/>
</dbReference>
<feature type="repeat" description="ANK" evidence="6">
    <location>
        <begin position="63"/>
        <end position="95"/>
    </location>
</feature>
<dbReference type="SMART" id="SM00248">
    <property type="entry name" value="ANK"/>
    <property type="match status" value="21"/>
</dbReference>
<evidence type="ECO:0000313" key="11">
    <source>
        <dbReference type="Proteomes" id="UP000001357"/>
    </source>
</evidence>
<dbReference type="InterPro" id="IPR036770">
    <property type="entry name" value="Ankyrin_rpt-contain_sf"/>
</dbReference>
<dbReference type="SMART" id="SM00064">
    <property type="entry name" value="FYVE"/>
    <property type="match status" value="1"/>
</dbReference>
<feature type="repeat" description="ANK" evidence="6">
    <location>
        <begin position="504"/>
        <end position="538"/>
    </location>
</feature>
<feature type="chain" id="PRO_5002744358" description="FYVE-type domain-containing protein" evidence="8">
    <location>
        <begin position="17"/>
        <end position="912"/>
    </location>
</feature>
<evidence type="ECO:0000313" key="10">
    <source>
        <dbReference type="EMBL" id="EDQ93019.1"/>
    </source>
</evidence>
<dbReference type="STRING" id="81824.A9UQB4"/>
<dbReference type="InterPro" id="IPR000306">
    <property type="entry name" value="Znf_FYVE"/>
</dbReference>
<dbReference type="FunCoup" id="A9UQB4">
    <property type="interactions" value="1281"/>
</dbReference>
<feature type="repeat" description="ANK" evidence="6">
    <location>
        <begin position="164"/>
        <end position="197"/>
    </location>
</feature>
<dbReference type="SUPFAM" id="SSF57903">
    <property type="entry name" value="FYVE/PHD zinc finger"/>
    <property type="match status" value="1"/>
</dbReference>
<sequence>MLFFILASLTLSCGWCLMFSKIKRKTTYPLHLAVQLQREDVVFLYLVENDLDLRSKINECNDQGTVPLKLALDLRNTAIATTLVQHNADVNAKDEDDVRHLLHSCIEEQNETAALFLIENNADPRVTTAVAQATPLHCAALADSAAVTAALLKRRVDVNARDHQGDTPSHCAIRQKHAKVVDLLLSAPGVDVNITNNEGHTPLWLALGFEDQRYAQQLVDRGCDVNLQSVTGDTMLHDAIYKDHTAAALFLIDHNCNVHLTNQNDVTPLHAACANGNQVVCESLLKRHSNVNARNKEGNTPLMTAVIAAKPEWGTKLVETLLAQPSLDVNLVNYEGRSALALALANEDSIDVIGPLLLQAEADAELVMPDGYNLLQTAILANNTKAATLLIRKPVQVDIPTPDGRPPLLLAVEQHSLALLHELCRAGCNVYAVDTMDNYAMWSALSMEKHDLARALIEHGFDVNCLQVAKHMTLLHQAVSDLNISIVSALLALGADVNGRRDDDDGTPLHMAAAIGADANEIIRTLIQRGADVNAQDRAQETPLHRAIYAQQEPVAMKLLGLKDRLKLGLRDQADRTVFGAALFMKNLHVASGISRLVPSAIEERNRLGMTYLHEAVADSNIETVEFLLKLKVDVNARMADSTKRTPLATAVEREFEQGVRALLLAGADHSIADADTRWTVAHIAALLGNGTIFKLLVEHGANCNAADADGNTVLHVAMKRPQAEIIRQLTKIPGLDFFAENNQKQTPLHLLAESAPPNGLEILKIIFELINHNLSPTDAEGNTPLHVAMRNGASDISMGLIRNGAHPGVPNAEGACCFDIARTSPKLGKLLIKLLELIRDPPAWIEAPYCQECKSKFTSKTRKHHCRHCGRVVCKKDSTKQCPIVKFQMPKPQRVCDLCHLVLTGGVGDLG</sequence>
<keyword evidence="5 6" id="KW-0040">ANK repeat</keyword>
<feature type="repeat" description="ANK" evidence="6">
    <location>
        <begin position="608"/>
        <end position="640"/>
    </location>
</feature>
<gene>
    <name evidence="10" type="ORF">MONBRDRAFT_22348</name>
</gene>
<dbReference type="PROSITE" id="PS50178">
    <property type="entry name" value="ZF_FYVE"/>
    <property type="match status" value="1"/>
</dbReference>
<organism evidence="10 11">
    <name type="scientific">Monosiga brevicollis</name>
    <name type="common">Choanoflagellate</name>
    <dbReference type="NCBI Taxonomy" id="81824"/>
    <lineage>
        <taxon>Eukaryota</taxon>
        <taxon>Choanoflagellata</taxon>
        <taxon>Craspedida</taxon>
        <taxon>Salpingoecidae</taxon>
        <taxon>Monosiga</taxon>
    </lineage>
</organism>
<evidence type="ECO:0000256" key="5">
    <source>
        <dbReference type="ARBA" id="ARBA00023043"/>
    </source>
</evidence>
<evidence type="ECO:0000259" key="9">
    <source>
        <dbReference type="PROSITE" id="PS50178"/>
    </source>
</evidence>
<dbReference type="SUPFAM" id="SSF48403">
    <property type="entry name" value="Ankyrin repeat"/>
    <property type="match status" value="4"/>
</dbReference>
<dbReference type="AlphaFoldDB" id="A9UQB4"/>
<feature type="repeat" description="ANK" evidence="6">
    <location>
        <begin position="677"/>
        <end position="709"/>
    </location>
</feature>
<protein>
    <recommendedName>
        <fullName evidence="9">FYVE-type domain-containing protein</fullName>
    </recommendedName>
</protein>
<keyword evidence="8" id="KW-0732">Signal</keyword>
<evidence type="ECO:0000256" key="6">
    <source>
        <dbReference type="PROSITE-ProRule" id="PRU00023"/>
    </source>
</evidence>
<dbReference type="GeneID" id="5887684"/>
<keyword evidence="3 7" id="KW-0863">Zinc-finger</keyword>
<dbReference type="Proteomes" id="UP000001357">
    <property type="component" value="Unassembled WGS sequence"/>
</dbReference>
<reference evidence="10 11" key="1">
    <citation type="journal article" date="2008" name="Nature">
        <title>The genome of the choanoflagellate Monosiga brevicollis and the origin of metazoans.</title>
        <authorList>
            <consortium name="JGI Sequencing"/>
            <person name="King N."/>
            <person name="Westbrook M.J."/>
            <person name="Young S.L."/>
            <person name="Kuo A."/>
            <person name="Abedin M."/>
            <person name="Chapman J."/>
            <person name="Fairclough S."/>
            <person name="Hellsten U."/>
            <person name="Isogai Y."/>
            <person name="Letunic I."/>
            <person name="Marr M."/>
            <person name="Pincus D."/>
            <person name="Putnam N."/>
            <person name="Rokas A."/>
            <person name="Wright K.J."/>
            <person name="Zuzow R."/>
            <person name="Dirks W."/>
            <person name="Good M."/>
            <person name="Goodstein D."/>
            <person name="Lemons D."/>
            <person name="Li W."/>
            <person name="Lyons J.B."/>
            <person name="Morris A."/>
            <person name="Nichols S."/>
            <person name="Richter D.J."/>
            <person name="Salamov A."/>
            <person name="Bork P."/>
            <person name="Lim W.A."/>
            <person name="Manning G."/>
            <person name="Miller W.T."/>
            <person name="McGinnis W."/>
            <person name="Shapiro H."/>
            <person name="Tjian R."/>
            <person name="Grigoriev I.V."/>
            <person name="Rokhsar D."/>
        </authorList>
    </citation>
    <scope>NUCLEOTIDE SEQUENCE [LARGE SCALE GENOMIC DNA]</scope>
    <source>
        <strain evidence="11">MX1 / ATCC 50154</strain>
    </source>
</reference>
<dbReference type="PROSITE" id="PS50088">
    <property type="entry name" value="ANK_REPEAT"/>
    <property type="match status" value="11"/>
</dbReference>
<keyword evidence="1" id="KW-0479">Metal-binding</keyword>
<dbReference type="InterPro" id="IPR002110">
    <property type="entry name" value="Ankyrin_rpt"/>
</dbReference>
<name>A9UQB4_MONBE</name>